<reference evidence="2" key="1">
    <citation type="submission" date="2021-08" db="EMBL/GenBank/DDBJ databases">
        <authorList>
            <person name="Misof B."/>
            <person name="Oliver O."/>
            <person name="Podsiadlowski L."/>
            <person name="Donath A."/>
            <person name="Peters R."/>
            <person name="Mayer C."/>
            <person name="Rust J."/>
            <person name="Gunkel S."/>
            <person name="Lesny P."/>
            <person name="Martin S."/>
            <person name="Oeyen J.P."/>
            <person name="Petersen M."/>
            <person name="Panagiotis P."/>
            <person name="Wilbrandt J."/>
            <person name="Tanja T."/>
        </authorList>
    </citation>
    <scope>NUCLEOTIDE SEQUENCE</scope>
    <source>
        <strain evidence="2">GBR_01_08_01A</strain>
        <tissue evidence="2">Thorax + abdomen</tissue>
    </source>
</reference>
<reference evidence="2" key="2">
    <citation type="journal article" date="2023" name="Commun. Biol.">
        <title>Intrasexual cuticular hydrocarbon dimorphism in a wasp sheds light on hydrocarbon biosynthesis genes in Hymenoptera.</title>
        <authorList>
            <person name="Moris V.C."/>
            <person name="Podsiadlowski L."/>
            <person name="Martin S."/>
            <person name="Oeyen J.P."/>
            <person name="Donath A."/>
            <person name="Petersen M."/>
            <person name="Wilbrandt J."/>
            <person name="Misof B."/>
            <person name="Liedtke D."/>
            <person name="Thamm M."/>
            <person name="Scheiner R."/>
            <person name="Schmitt T."/>
            <person name="Niehuis O."/>
        </authorList>
    </citation>
    <scope>NUCLEOTIDE SEQUENCE</scope>
    <source>
        <strain evidence="2">GBR_01_08_01A</strain>
    </source>
</reference>
<accession>A0AAD9R843</accession>
<dbReference type="Proteomes" id="UP001258017">
    <property type="component" value="Unassembled WGS sequence"/>
</dbReference>
<gene>
    <name evidence="2" type="ORF">KPH14_013008</name>
</gene>
<proteinExistence type="predicted"/>
<keyword evidence="3" id="KW-1185">Reference proteome</keyword>
<name>A0AAD9R843_9HYME</name>
<evidence type="ECO:0000313" key="2">
    <source>
        <dbReference type="EMBL" id="KAK2574844.1"/>
    </source>
</evidence>
<protein>
    <submittedName>
        <fullName evidence="2">Uncharacterized protein</fullName>
    </submittedName>
</protein>
<sequence>MNKIKEAASELGMTTKTKRRKTKQIWNKPWYNKECYKNKKELKKCQKLLRKKQDYETKENYLNIRHQYKARIKTAKIEYNRKLQKDMSNIKNSKTFWGLVKKIAHKKKPECTIGISEWEKFYKELHKDGTDTNYCIIDVRHPYLDKDIEITELNIALKRLKVRKAPGPDGITNEFYKYLPDNMKDDEQGYKCRRNTIKLGDLEYDNAI</sequence>
<comment type="caution">
    <text evidence="2">The sequence shown here is derived from an EMBL/GenBank/DDBJ whole genome shotgun (WGS) entry which is preliminary data.</text>
</comment>
<feature type="region of interest" description="Disordered" evidence="1">
    <location>
        <begin position="1"/>
        <end position="22"/>
    </location>
</feature>
<organism evidence="2 3">
    <name type="scientific">Odynerus spinipes</name>
    <dbReference type="NCBI Taxonomy" id="1348599"/>
    <lineage>
        <taxon>Eukaryota</taxon>
        <taxon>Metazoa</taxon>
        <taxon>Ecdysozoa</taxon>
        <taxon>Arthropoda</taxon>
        <taxon>Hexapoda</taxon>
        <taxon>Insecta</taxon>
        <taxon>Pterygota</taxon>
        <taxon>Neoptera</taxon>
        <taxon>Endopterygota</taxon>
        <taxon>Hymenoptera</taxon>
        <taxon>Apocrita</taxon>
        <taxon>Aculeata</taxon>
        <taxon>Vespoidea</taxon>
        <taxon>Vespidae</taxon>
        <taxon>Eumeninae</taxon>
        <taxon>Odynerus</taxon>
    </lineage>
</organism>
<dbReference type="EMBL" id="JAIFRP010004661">
    <property type="protein sequence ID" value="KAK2574844.1"/>
    <property type="molecule type" value="Genomic_DNA"/>
</dbReference>
<evidence type="ECO:0000256" key="1">
    <source>
        <dbReference type="SAM" id="MobiDB-lite"/>
    </source>
</evidence>
<dbReference type="AlphaFoldDB" id="A0AAD9R843"/>
<evidence type="ECO:0000313" key="3">
    <source>
        <dbReference type="Proteomes" id="UP001258017"/>
    </source>
</evidence>